<sequence length="137" mass="15544">MQMSKEELQSLMSDTAHNAVLTTREEFGIELDHSPQSIALVDVVILKWLEKYQESALTNDMVFTICNLYGAYIGEIFRQLVGGHWHYDQSNPEAPYIVLAYAGHTYAFAGICYQRLVNDSQISVKSYFDQAVSNNVQ</sequence>
<organism evidence="1 2">
    <name type="scientific">Bowmanella pacifica</name>
    <dbReference type="NCBI Taxonomy" id="502051"/>
    <lineage>
        <taxon>Bacteria</taxon>
        <taxon>Pseudomonadati</taxon>
        <taxon>Pseudomonadota</taxon>
        <taxon>Gammaproteobacteria</taxon>
        <taxon>Alteromonadales</taxon>
        <taxon>Alteromonadaceae</taxon>
        <taxon>Bowmanella</taxon>
    </lineage>
</organism>
<reference evidence="1" key="2">
    <citation type="submission" date="2020-09" db="EMBL/GenBank/DDBJ databases">
        <authorList>
            <person name="Sun Q."/>
            <person name="Zhou Y."/>
        </authorList>
    </citation>
    <scope>NUCLEOTIDE SEQUENCE</scope>
    <source>
        <strain evidence="1">CGMCC 1.7086</strain>
    </source>
</reference>
<dbReference type="Proteomes" id="UP000606935">
    <property type="component" value="Unassembled WGS sequence"/>
</dbReference>
<comment type="caution">
    <text evidence="1">The sequence shown here is derived from an EMBL/GenBank/DDBJ whole genome shotgun (WGS) entry which is preliminary data.</text>
</comment>
<name>A0A917YY59_9ALTE</name>
<protein>
    <submittedName>
        <fullName evidence="1">Uncharacterized protein</fullName>
    </submittedName>
</protein>
<gene>
    <name evidence="1" type="ORF">GCM10010982_22150</name>
</gene>
<keyword evidence="2" id="KW-1185">Reference proteome</keyword>
<accession>A0A917YY59</accession>
<reference evidence="1" key="1">
    <citation type="journal article" date="2014" name="Int. J. Syst. Evol. Microbiol.">
        <title>Complete genome sequence of Corynebacterium casei LMG S-19264T (=DSM 44701T), isolated from a smear-ripened cheese.</title>
        <authorList>
            <consortium name="US DOE Joint Genome Institute (JGI-PGF)"/>
            <person name="Walter F."/>
            <person name="Albersmeier A."/>
            <person name="Kalinowski J."/>
            <person name="Ruckert C."/>
        </authorList>
    </citation>
    <scope>NUCLEOTIDE SEQUENCE</scope>
    <source>
        <strain evidence="1">CGMCC 1.7086</strain>
    </source>
</reference>
<dbReference type="AlphaFoldDB" id="A0A917YY59"/>
<dbReference type="EMBL" id="BMLS01000003">
    <property type="protein sequence ID" value="GGO69904.1"/>
    <property type="molecule type" value="Genomic_DNA"/>
</dbReference>
<evidence type="ECO:0000313" key="1">
    <source>
        <dbReference type="EMBL" id="GGO69904.1"/>
    </source>
</evidence>
<evidence type="ECO:0000313" key="2">
    <source>
        <dbReference type="Proteomes" id="UP000606935"/>
    </source>
</evidence>
<proteinExistence type="predicted"/>
<dbReference type="RefSeq" id="WP_188694746.1">
    <property type="nucleotide sequence ID" value="NZ_BMLS01000003.1"/>
</dbReference>